<protein>
    <submittedName>
        <fullName evidence="1">16704_t:CDS:1</fullName>
    </submittedName>
</protein>
<accession>A0ACA9P162</accession>
<comment type="caution">
    <text evidence="1">The sequence shown here is derived from an EMBL/GenBank/DDBJ whole genome shotgun (WGS) entry which is preliminary data.</text>
</comment>
<keyword evidence="2" id="KW-1185">Reference proteome</keyword>
<evidence type="ECO:0000313" key="1">
    <source>
        <dbReference type="EMBL" id="CAG8679837.1"/>
    </source>
</evidence>
<sequence>MVYNQSIGEGPVKKLLQTLRIISPPSPTQDQPQPPSTNSESENPVYHNNGTATYKLLHILRNYRKDDNTDVENSRNEDEDGKSKEGTEIIEKKVHKKENPAPDFEYALGD</sequence>
<dbReference type="Proteomes" id="UP000789525">
    <property type="component" value="Unassembled WGS sequence"/>
</dbReference>
<reference evidence="1" key="1">
    <citation type="submission" date="2021-06" db="EMBL/GenBank/DDBJ databases">
        <authorList>
            <person name="Kallberg Y."/>
            <person name="Tangrot J."/>
            <person name="Rosling A."/>
        </authorList>
    </citation>
    <scope>NUCLEOTIDE SEQUENCE</scope>
    <source>
        <strain evidence="1">CL356</strain>
    </source>
</reference>
<evidence type="ECO:0000313" key="2">
    <source>
        <dbReference type="Proteomes" id="UP000789525"/>
    </source>
</evidence>
<organism evidence="1 2">
    <name type="scientific">Acaulospora colombiana</name>
    <dbReference type="NCBI Taxonomy" id="27376"/>
    <lineage>
        <taxon>Eukaryota</taxon>
        <taxon>Fungi</taxon>
        <taxon>Fungi incertae sedis</taxon>
        <taxon>Mucoromycota</taxon>
        <taxon>Glomeromycotina</taxon>
        <taxon>Glomeromycetes</taxon>
        <taxon>Diversisporales</taxon>
        <taxon>Acaulosporaceae</taxon>
        <taxon>Acaulospora</taxon>
    </lineage>
</organism>
<dbReference type="EMBL" id="CAJVPT010026551">
    <property type="protein sequence ID" value="CAG8679837.1"/>
    <property type="molecule type" value="Genomic_DNA"/>
</dbReference>
<proteinExistence type="predicted"/>
<gene>
    <name evidence="1" type="ORF">ACOLOM_LOCUS9288</name>
</gene>
<name>A0ACA9P162_9GLOM</name>